<dbReference type="AlphaFoldDB" id="A0A6L9SGM8"/>
<organism evidence="1 2">
    <name type="scientific">Phytoactinopolyspora halotolerans</name>
    <dbReference type="NCBI Taxonomy" id="1981512"/>
    <lineage>
        <taxon>Bacteria</taxon>
        <taxon>Bacillati</taxon>
        <taxon>Actinomycetota</taxon>
        <taxon>Actinomycetes</taxon>
        <taxon>Jiangellales</taxon>
        <taxon>Jiangellaceae</taxon>
        <taxon>Phytoactinopolyspora</taxon>
    </lineage>
</organism>
<name>A0A6L9SGM8_9ACTN</name>
<protein>
    <submittedName>
        <fullName evidence="1">Uncharacterized protein</fullName>
    </submittedName>
</protein>
<keyword evidence="2" id="KW-1185">Reference proteome</keyword>
<evidence type="ECO:0000313" key="1">
    <source>
        <dbReference type="EMBL" id="NEE04309.1"/>
    </source>
</evidence>
<sequence length="238" mass="25519">MSGLTESPAVLPVLSRGKHRRPRKGACFMEFASFLAGERWSDHPDCTHPLLASMARQVNDVVADSYRPRLAELVPAVIGVNGDDPHLDAIIARRAAATALPVAAAWRQRVLSVALLSAERVLAELDGRPADSISDMSQRALAHAPDATKWARSFSVGAATTPRGFRRHAGPTAVRCSVEGIAQACAPDTDRMLHDLLARTIEDCRQWSQLRTPATPDAGRWEDACKLTGVSAGGVTVS</sequence>
<dbReference type="Proteomes" id="UP000475214">
    <property type="component" value="Unassembled WGS sequence"/>
</dbReference>
<dbReference type="EMBL" id="JAAGOA010000032">
    <property type="protein sequence ID" value="NEE04309.1"/>
    <property type="molecule type" value="Genomic_DNA"/>
</dbReference>
<evidence type="ECO:0000313" key="2">
    <source>
        <dbReference type="Proteomes" id="UP000475214"/>
    </source>
</evidence>
<gene>
    <name evidence="1" type="ORF">G1H10_29475</name>
</gene>
<proteinExistence type="predicted"/>
<reference evidence="1 2" key="1">
    <citation type="submission" date="2020-02" db="EMBL/GenBank/DDBJ databases">
        <authorList>
            <person name="Li X.-J."/>
            <person name="Han X.-M."/>
        </authorList>
    </citation>
    <scope>NUCLEOTIDE SEQUENCE [LARGE SCALE GENOMIC DNA]</scope>
    <source>
        <strain evidence="1 2">CCTCC AB 2017055</strain>
    </source>
</reference>
<dbReference type="RefSeq" id="WP_163744730.1">
    <property type="nucleotide sequence ID" value="NZ_JAAGOA010000032.1"/>
</dbReference>
<comment type="caution">
    <text evidence="1">The sequence shown here is derived from an EMBL/GenBank/DDBJ whole genome shotgun (WGS) entry which is preliminary data.</text>
</comment>
<accession>A0A6L9SGM8</accession>